<gene>
    <name evidence="1" type="ORF">BZM27_02160</name>
</gene>
<evidence type="ECO:0000313" key="2">
    <source>
        <dbReference type="Proteomes" id="UP000294200"/>
    </source>
</evidence>
<protein>
    <submittedName>
        <fullName evidence="1">Uncharacterized protein</fullName>
    </submittedName>
</protein>
<proteinExistence type="predicted"/>
<keyword evidence="2" id="KW-1185">Reference proteome</keyword>
<sequence>MWLSSTLSPDRSFMQVELSRADGRMQMIGEAEMVIATDKLLRLRQIRCPPFMRVCAWHQQDE</sequence>
<accession>A0A4R0XH88</accession>
<dbReference type="EMBL" id="MWML01000004">
    <property type="protein sequence ID" value="TCG09913.1"/>
    <property type="molecule type" value="Genomic_DNA"/>
</dbReference>
<dbReference type="AlphaFoldDB" id="A0A4R0XH88"/>
<reference evidence="1 2" key="1">
    <citation type="submission" date="2017-02" db="EMBL/GenBank/DDBJ databases">
        <title>Paraburkholderia sophoroidis sp. nov. and Paraburkholderia steynii sp. nov. rhizobial symbionts of the fynbos legume Hypocalyptus sophoroides.</title>
        <authorList>
            <person name="Steenkamp E.T."/>
            <person name="Beukes C.W."/>
            <person name="Van Zyl E."/>
            <person name="Avontuur J."/>
            <person name="Chan W.Y."/>
            <person name="Hassen A."/>
            <person name="Palmer M."/>
            <person name="Mthombeni L."/>
            <person name="Phalane F."/>
            <person name="Sereme K."/>
            <person name="Venter S.N."/>
        </authorList>
    </citation>
    <scope>NUCLEOTIDE SEQUENCE [LARGE SCALE GENOMIC DNA]</scope>
    <source>
        <strain evidence="1 2">HC1.1ba</strain>
    </source>
</reference>
<evidence type="ECO:0000313" key="1">
    <source>
        <dbReference type="EMBL" id="TCG09913.1"/>
    </source>
</evidence>
<organism evidence="1 2">
    <name type="scientific">Paraburkholderia steynii</name>
    <dbReference type="NCBI Taxonomy" id="1245441"/>
    <lineage>
        <taxon>Bacteria</taxon>
        <taxon>Pseudomonadati</taxon>
        <taxon>Pseudomonadota</taxon>
        <taxon>Betaproteobacteria</taxon>
        <taxon>Burkholderiales</taxon>
        <taxon>Burkholderiaceae</taxon>
        <taxon>Paraburkholderia</taxon>
    </lineage>
</organism>
<name>A0A4R0XH88_9BURK</name>
<dbReference type="Proteomes" id="UP000294200">
    <property type="component" value="Unassembled WGS sequence"/>
</dbReference>
<comment type="caution">
    <text evidence="1">The sequence shown here is derived from an EMBL/GenBank/DDBJ whole genome shotgun (WGS) entry which is preliminary data.</text>
</comment>